<keyword evidence="4" id="KW-1185">Reference proteome</keyword>
<dbReference type="OrthoDB" id="2112857at2759"/>
<evidence type="ECO:0000256" key="2">
    <source>
        <dbReference type="SAM" id="SignalP"/>
    </source>
</evidence>
<accession>A0A4P9VWF0</accession>
<dbReference type="Proteomes" id="UP000269721">
    <property type="component" value="Unassembled WGS sequence"/>
</dbReference>
<evidence type="ECO:0000313" key="4">
    <source>
        <dbReference type="Proteomes" id="UP000269721"/>
    </source>
</evidence>
<evidence type="ECO:0000313" key="3">
    <source>
        <dbReference type="EMBL" id="RKO83003.1"/>
    </source>
</evidence>
<gene>
    <name evidence="3" type="ORF">BDK51DRAFT_50386</name>
</gene>
<protein>
    <submittedName>
        <fullName evidence="3">Uncharacterized protein</fullName>
    </submittedName>
</protein>
<dbReference type="EMBL" id="ML001794">
    <property type="protein sequence ID" value="RKO83003.1"/>
    <property type="molecule type" value="Genomic_DNA"/>
</dbReference>
<feature type="chain" id="PRO_5020468920" evidence="2">
    <location>
        <begin position="22"/>
        <end position="597"/>
    </location>
</feature>
<keyword evidence="2" id="KW-0732">Signal</keyword>
<reference evidence="4" key="1">
    <citation type="journal article" date="2018" name="Nat. Microbiol.">
        <title>Leveraging single-cell genomics to expand the fungal tree of life.</title>
        <authorList>
            <person name="Ahrendt S.R."/>
            <person name="Quandt C.A."/>
            <person name="Ciobanu D."/>
            <person name="Clum A."/>
            <person name="Salamov A."/>
            <person name="Andreopoulos B."/>
            <person name="Cheng J.F."/>
            <person name="Woyke T."/>
            <person name="Pelin A."/>
            <person name="Henrissat B."/>
            <person name="Reynolds N.K."/>
            <person name="Benny G.L."/>
            <person name="Smith M.E."/>
            <person name="James T.Y."/>
            <person name="Grigoriev I.V."/>
        </authorList>
    </citation>
    <scope>NUCLEOTIDE SEQUENCE [LARGE SCALE GENOMIC DNA]</scope>
</reference>
<sequence length="597" mass="63756">MPVLPVFALLLFNFGIALTMADNFELTVTQVSCAAVAAGFAASDQAWMRHAAAEASLTGFDGMRVVVPWAVGVLVVPTLSEVGAVWTHGWSGHDVVLLVGACALFVAASWSGFIGANQCSALETQMIANTSAWFLTFAAMILPMHPAHESIDPVLQTIGFGCAGAAILLYRSCRLTTTTKGGLATYSNDVASDRGEVVQSPFRNPSLKSTLPIAASIALLTLGFHELTAMRAEAKQAGLDDLFRGPTLSPLPTLFAPDGVELTLGPTQPVSPAPLLEASKPGVAPVCLIATWSGPKLPALSYAFIKSLAPSGGEIRLKLFVDGVAPADLPNSTVAPYLEVLTLESIDSSYATRAWPGFISDRVCAYFGAPIGSAACNATEEGLQIGARNTRYPPIMGLRGMYGRLFEEWVGPDKCDSWGWVDTDMLMGDIVGWLASSPEFRNADVATFSNVKEQYGPRALYTCGQFTIHNQRRVPHIVNELWRGCDLLESLAAIRDTFKWNKAFGLDEGCYSKAVFASPSIVATILPWQAADWEKWDYGLILGGRLFVANGCLADDGFDHCRVLARSAAARADPLVRGSAISRIDPAPTVLPTTYKG</sequence>
<keyword evidence="1" id="KW-1133">Transmembrane helix</keyword>
<keyword evidence="1" id="KW-0812">Transmembrane</keyword>
<feature type="signal peptide" evidence="2">
    <location>
        <begin position="1"/>
        <end position="21"/>
    </location>
</feature>
<keyword evidence="1" id="KW-0472">Membrane</keyword>
<proteinExistence type="predicted"/>
<name>A0A4P9VWF0_9FUNG</name>
<organism evidence="3 4">
    <name type="scientific">Blyttiomyces helicus</name>
    <dbReference type="NCBI Taxonomy" id="388810"/>
    <lineage>
        <taxon>Eukaryota</taxon>
        <taxon>Fungi</taxon>
        <taxon>Fungi incertae sedis</taxon>
        <taxon>Chytridiomycota</taxon>
        <taxon>Chytridiomycota incertae sedis</taxon>
        <taxon>Chytridiomycetes</taxon>
        <taxon>Chytridiomycetes incertae sedis</taxon>
        <taxon>Blyttiomyces</taxon>
    </lineage>
</organism>
<feature type="non-terminal residue" evidence="3">
    <location>
        <position position="597"/>
    </location>
</feature>
<evidence type="ECO:0000256" key="1">
    <source>
        <dbReference type="SAM" id="Phobius"/>
    </source>
</evidence>
<dbReference type="AlphaFoldDB" id="A0A4P9VWF0"/>
<feature type="transmembrane region" description="Helical" evidence="1">
    <location>
        <begin position="95"/>
        <end position="114"/>
    </location>
</feature>